<gene>
    <name evidence="3" type="ORF">A8L45_16010</name>
</gene>
<dbReference type="SMART" id="SM00260">
    <property type="entry name" value="CheW"/>
    <property type="match status" value="1"/>
</dbReference>
<name>A0A1C3EEK5_9GAMM</name>
<protein>
    <recommendedName>
        <fullName evidence="2">CheW-like domain-containing protein</fullName>
    </recommendedName>
</protein>
<evidence type="ECO:0000256" key="1">
    <source>
        <dbReference type="SAM" id="MobiDB-lite"/>
    </source>
</evidence>
<reference evidence="3 4" key="1">
    <citation type="submission" date="2016-05" db="EMBL/GenBank/DDBJ databases">
        <title>Genomic Taxonomy of the Vibrionaceae.</title>
        <authorList>
            <person name="Gomez-Gil B."/>
            <person name="Enciso-Ibarra J."/>
        </authorList>
    </citation>
    <scope>NUCLEOTIDE SEQUENCE [LARGE SCALE GENOMIC DNA]</scope>
    <source>
        <strain evidence="3 4">CAIM 1920</strain>
    </source>
</reference>
<proteinExistence type="predicted"/>
<dbReference type="OrthoDB" id="5565759at2"/>
<evidence type="ECO:0000313" key="4">
    <source>
        <dbReference type="Proteomes" id="UP000094936"/>
    </source>
</evidence>
<dbReference type="Proteomes" id="UP000094936">
    <property type="component" value="Unassembled WGS sequence"/>
</dbReference>
<accession>A0A1C3EEK5</accession>
<dbReference type="SUPFAM" id="SSF50341">
    <property type="entry name" value="CheW-like"/>
    <property type="match status" value="1"/>
</dbReference>
<feature type="compositionally biased region" description="Polar residues" evidence="1">
    <location>
        <begin position="1"/>
        <end position="11"/>
    </location>
</feature>
<dbReference type="RefSeq" id="WP_068904095.1">
    <property type="nucleotide sequence ID" value="NZ_JBHUIF010000032.1"/>
</dbReference>
<sequence length="385" mass="42777">MRNNHPMSSVQALDDYFEALLDESEDSLPEAPESSDPNQQELPLDDSPVEPTDDAQSEYSNRAEHLIPERRQKSHLDALVAALPESSPILPETVFKRVAPDLSHVERLLSRLNETNDGPQLLQPDSDTDVLIADAEEERIDIAQEITAENTQLADTELGTDSDTEIASSVITNVVTEPEPQATSQTETLKSDDVMTETEEPVSAAQDEEKHLDQDVQPETEEGSDNGHPPGWKNVDLGFSFEVLFFECHGVKYAVPLAHLGGILSLGECSHLLGRPDWYIGLQTEKDQKLDVVDLAKWVMPEKITDNCHRDDYSYIVILGDSMWGLACNTLLGTETLDGEQVQWREQAGRRPWLAGLVKEQMCVLIHVEALTDMFNQGIDARALA</sequence>
<dbReference type="GO" id="GO:0007165">
    <property type="term" value="P:signal transduction"/>
    <property type="evidence" value="ECO:0007669"/>
    <property type="project" value="InterPro"/>
</dbReference>
<keyword evidence="4" id="KW-1185">Reference proteome</keyword>
<dbReference type="AlphaFoldDB" id="A0A1C3EEK5"/>
<feature type="compositionally biased region" description="Acidic residues" evidence="1">
    <location>
        <begin position="43"/>
        <end position="56"/>
    </location>
</feature>
<feature type="compositionally biased region" description="Basic and acidic residues" evidence="1">
    <location>
        <begin position="61"/>
        <end position="70"/>
    </location>
</feature>
<dbReference type="InterPro" id="IPR036061">
    <property type="entry name" value="CheW-like_dom_sf"/>
</dbReference>
<feature type="compositionally biased region" description="Polar residues" evidence="1">
    <location>
        <begin position="175"/>
        <end position="188"/>
    </location>
</feature>
<dbReference type="EMBL" id="LYBM01000032">
    <property type="protein sequence ID" value="ODA31624.1"/>
    <property type="molecule type" value="Genomic_DNA"/>
</dbReference>
<organism evidence="3 4">
    <name type="scientific">Veronia pacifica</name>
    <dbReference type="NCBI Taxonomy" id="1080227"/>
    <lineage>
        <taxon>Bacteria</taxon>
        <taxon>Pseudomonadati</taxon>
        <taxon>Pseudomonadota</taxon>
        <taxon>Gammaproteobacteria</taxon>
        <taxon>Vibrionales</taxon>
        <taxon>Vibrionaceae</taxon>
        <taxon>Veronia</taxon>
    </lineage>
</organism>
<feature type="region of interest" description="Disordered" evidence="1">
    <location>
        <begin position="1"/>
        <end position="70"/>
    </location>
</feature>
<evidence type="ECO:0000259" key="2">
    <source>
        <dbReference type="PROSITE" id="PS50851"/>
    </source>
</evidence>
<evidence type="ECO:0000313" key="3">
    <source>
        <dbReference type="EMBL" id="ODA31624.1"/>
    </source>
</evidence>
<dbReference type="GO" id="GO:0006935">
    <property type="term" value="P:chemotaxis"/>
    <property type="evidence" value="ECO:0007669"/>
    <property type="project" value="InterPro"/>
</dbReference>
<dbReference type="InterPro" id="IPR014506">
    <property type="entry name" value="UCP020479_CheW"/>
</dbReference>
<dbReference type="STRING" id="1080227.A8L45_16010"/>
<comment type="caution">
    <text evidence="3">The sequence shown here is derived from an EMBL/GenBank/DDBJ whole genome shotgun (WGS) entry which is preliminary data.</text>
</comment>
<dbReference type="InterPro" id="IPR002545">
    <property type="entry name" value="CheW-lke_dom"/>
</dbReference>
<feature type="domain" description="CheW-like" evidence="2">
    <location>
        <begin position="240"/>
        <end position="377"/>
    </location>
</feature>
<dbReference type="Pfam" id="PF01584">
    <property type="entry name" value="CheW"/>
    <property type="match status" value="1"/>
</dbReference>
<feature type="compositionally biased region" description="Acidic residues" evidence="1">
    <location>
        <begin position="15"/>
        <end position="28"/>
    </location>
</feature>
<feature type="region of interest" description="Disordered" evidence="1">
    <location>
        <begin position="175"/>
        <end position="231"/>
    </location>
</feature>
<dbReference type="PROSITE" id="PS50851">
    <property type="entry name" value="CHEW"/>
    <property type="match status" value="1"/>
</dbReference>
<dbReference type="PIRSF" id="PIRSF020479">
    <property type="entry name" value="UCP020479_CheW"/>
    <property type="match status" value="1"/>
</dbReference>